<dbReference type="Proteomes" id="UP000004310">
    <property type="component" value="Unassembled WGS sequence"/>
</dbReference>
<evidence type="ECO:0000256" key="1">
    <source>
        <dbReference type="ARBA" id="ARBA00007074"/>
    </source>
</evidence>
<dbReference type="PROSITE" id="PS51935">
    <property type="entry name" value="NLPC_P60"/>
    <property type="match status" value="1"/>
</dbReference>
<evidence type="ECO:0000256" key="3">
    <source>
        <dbReference type="ARBA" id="ARBA00022801"/>
    </source>
</evidence>
<dbReference type="EMBL" id="AATP01000009">
    <property type="protein sequence ID" value="EAU40124.1"/>
    <property type="molecule type" value="Genomic_DNA"/>
</dbReference>
<dbReference type="SUPFAM" id="SSF54001">
    <property type="entry name" value="Cysteine proteinases"/>
    <property type="match status" value="1"/>
</dbReference>
<evidence type="ECO:0000313" key="6">
    <source>
        <dbReference type="EMBL" id="EAU40124.1"/>
    </source>
</evidence>
<feature type="domain" description="NlpC/P60" evidence="5">
    <location>
        <begin position="10"/>
        <end position="149"/>
    </location>
</feature>
<evidence type="ECO:0000259" key="5">
    <source>
        <dbReference type="PROSITE" id="PS51935"/>
    </source>
</evidence>
<dbReference type="InterPro" id="IPR038765">
    <property type="entry name" value="Papain-like_cys_pep_sf"/>
</dbReference>
<dbReference type="Gene3D" id="3.90.1720.10">
    <property type="entry name" value="endopeptidase domain like (from Nostoc punctiforme)"/>
    <property type="match status" value="1"/>
</dbReference>
<evidence type="ECO:0000313" key="7">
    <source>
        <dbReference type="Proteomes" id="UP000004310"/>
    </source>
</evidence>
<dbReference type="GO" id="GO:0006508">
    <property type="term" value="P:proteolysis"/>
    <property type="evidence" value="ECO:0007669"/>
    <property type="project" value="UniProtKB-KW"/>
</dbReference>
<gene>
    <name evidence="6" type="ORF">FP2506_11227</name>
</gene>
<accession>Q0FZ34</accession>
<sequence>MTEISTAADGAPAARVVRLAEAWLGTPYRHQGSRKSVGCDCLGLVRGVWRDLYGEEPERPAPYAVDWVLDRSGERLLEAAGRHLVASECRRPEPGSVVLFRWRNRLPASHCGIVDGGGRLIHAYDGSAVVRSAMPEPWMRRIAGIFQFPEDVR</sequence>
<dbReference type="HOGENOM" id="CLU_115301_1_0_5"/>
<dbReference type="InterPro" id="IPR011929">
    <property type="entry name" value="Phage_pept_NlpC/P60"/>
</dbReference>
<protein>
    <recommendedName>
        <fullName evidence="5">NlpC/P60 domain-containing protein</fullName>
    </recommendedName>
</protein>
<dbReference type="InterPro" id="IPR000064">
    <property type="entry name" value="NLP_P60_dom"/>
</dbReference>
<proteinExistence type="inferred from homology"/>
<dbReference type="GO" id="GO:0008234">
    <property type="term" value="F:cysteine-type peptidase activity"/>
    <property type="evidence" value="ECO:0007669"/>
    <property type="project" value="UniProtKB-KW"/>
</dbReference>
<evidence type="ECO:0000256" key="4">
    <source>
        <dbReference type="ARBA" id="ARBA00022807"/>
    </source>
</evidence>
<keyword evidence="3" id="KW-0378">Hydrolase</keyword>
<comment type="similarity">
    <text evidence="1">Belongs to the peptidase C40 family.</text>
</comment>
<dbReference type="AlphaFoldDB" id="Q0FZ34"/>
<dbReference type="RefSeq" id="WP_007067380.1">
    <property type="nucleotide sequence ID" value="NZ_DS022272.1"/>
</dbReference>
<dbReference type="eggNOG" id="COG0791">
    <property type="taxonomic scope" value="Bacteria"/>
</dbReference>
<keyword evidence="4" id="KW-0788">Thiol protease</keyword>
<keyword evidence="7" id="KW-1185">Reference proteome</keyword>
<name>Q0FZ34_9HYPH</name>
<organism evidence="6 7">
    <name type="scientific">Fulvimarina pelagi HTCC2506</name>
    <dbReference type="NCBI Taxonomy" id="314231"/>
    <lineage>
        <taxon>Bacteria</taxon>
        <taxon>Pseudomonadati</taxon>
        <taxon>Pseudomonadota</taxon>
        <taxon>Alphaproteobacteria</taxon>
        <taxon>Hyphomicrobiales</taxon>
        <taxon>Aurantimonadaceae</taxon>
        <taxon>Fulvimarina</taxon>
    </lineage>
</organism>
<reference evidence="6 7" key="1">
    <citation type="journal article" date="2010" name="J. Bacteriol.">
        <title>Genome sequence of Fulvimarina pelagi HTCC2506T, a Mn(II)-oxidizing alphaproteobacterium possessing an aerobic anoxygenic photosynthetic gene cluster and Xanthorhodopsin.</title>
        <authorList>
            <person name="Kang I."/>
            <person name="Oh H.M."/>
            <person name="Lim S.I."/>
            <person name="Ferriera S."/>
            <person name="Giovannoni S.J."/>
            <person name="Cho J.C."/>
        </authorList>
    </citation>
    <scope>NUCLEOTIDE SEQUENCE [LARGE SCALE GENOMIC DNA]</scope>
    <source>
        <strain evidence="6 7">HTCC2506</strain>
    </source>
</reference>
<dbReference type="NCBIfam" id="TIGR02219">
    <property type="entry name" value="phage_NlpC_fam"/>
    <property type="match status" value="1"/>
</dbReference>
<keyword evidence="2" id="KW-0645">Protease</keyword>
<evidence type="ECO:0000256" key="2">
    <source>
        <dbReference type="ARBA" id="ARBA00022670"/>
    </source>
</evidence>
<comment type="caution">
    <text evidence="6">The sequence shown here is derived from an EMBL/GenBank/DDBJ whole genome shotgun (WGS) entry which is preliminary data.</text>
</comment>
<dbReference type="Pfam" id="PF00877">
    <property type="entry name" value="NLPC_P60"/>
    <property type="match status" value="1"/>
</dbReference>
<dbReference type="STRING" id="217511.GCA_001463845_00986"/>